<keyword evidence="2" id="KW-1185">Reference proteome</keyword>
<dbReference type="AlphaFoldDB" id="A0A195C0U5"/>
<organism evidence="1 2">
    <name type="scientific">Cyphomyrmex costatus</name>
    <dbReference type="NCBI Taxonomy" id="456900"/>
    <lineage>
        <taxon>Eukaryota</taxon>
        <taxon>Metazoa</taxon>
        <taxon>Ecdysozoa</taxon>
        <taxon>Arthropoda</taxon>
        <taxon>Hexapoda</taxon>
        <taxon>Insecta</taxon>
        <taxon>Pterygota</taxon>
        <taxon>Neoptera</taxon>
        <taxon>Endopterygota</taxon>
        <taxon>Hymenoptera</taxon>
        <taxon>Apocrita</taxon>
        <taxon>Aculeata</taxon>
        <taxon>Formicoidea</taxon>
        <taxon>Formicidae</taxon>
        <taxon>Myrmicinae</taxon>
        <taxon>Cyphomyrmex</taxon>
    </lineage>
</organism>
<dbReference type="EMBL" id="KQ978379">
    <property type="protein sequence ID" value="KYM94467.1"/>
    <property type="molecule type" value="Genomic_DNA"/>
</dbReference>
<evidence type="ECO:0000313" key="1">
    <source>
        <dbReference type="EMBL" id="KYM94467.1"/>
    </source>
</evidence>
<proteinExistence type="predicted"/>
<dbReference type="Proteomes" id="UP000078542">
    <property type="component" value="Unassembled WGS sequence"/>
</dbReference>
<sequence>MIIIKIDNFQRLKALHRQRYSLASGLHGILRRNPYRSRKSIDKHAPSEWLAEYPAIGRRAARTLA</sequence>
<reference evidence="1 2" key="1">
    <citation type="submission" date="2016-03" db="EMBL/GenBank/DDBJ databases">
        <title>Cyphomyrmex costatus WGS genome.</title>
        <authorList>
            <person name="Nygaard S."/>
            <person name="Hu H."/>
            <person name="Boomsma J."/>
            <person name="Zhang G."/>
        </authorList>
    </citation>
    <scope>NUCLEOTIDE SEQUENCE [LARGE SCALE GENOMIC DNA]</scope>
    <source>
        <strain evidence="1">MS0001</strain>
        <tissue evidence="1">Whole body</tissue>
    </source>
</reference>
<evidence type="ECO:0000313" key="2">
    <source>
        <dbReference type="Proteomes" id="UP000078542"/>
    </source>
</evidence>
<protein>
    <submittedName>
        <fullName evidence="1">Uncharacterized protein</fullName>
    </submittedName>
</protein>
<gene>
    <name evidence="1" type="ORF">ALC62_14910</name>
</gene>
<name>A0A195C0U5_9HYME</name>
<accession>A0A195C0U5</accession>